<organism evidence="4 5">
    <name type="scientific">Orbilia brochopaga</name>
    <dbReference type="NCBI Taxonomy" id="3140254"/>
    <lineage>
        <taxon>Eukaryota</taxon>
        <taxon>Fungi</taxon>
        <taxon>Dikarya</taxon>
        <taxon>Ascomycota</taxon>
        <taxon>Pezizomycotina</taxon>
        <taxon>Orbiliomycetes</taxon>
        <taxon>Orbiliales</taxon>
        <taxon>Orbiliaceae</taxon>
        <taxon>Orbilia</taxon>
    </lineage>
</organism>
<comment type="similarity">
    <text evidence="1">Belongs to the thioredoxin family.</text>
</comment>
<evidence type="ECO:0000313" key="5">
    <source>
        <dbReference type="Proteomes" id="UP001375240"/>
    </source>
</evidence>
<evidence type="ECO:0000256" key="2">
    <source>
        <dbReference type="SAM" id="MobiDB-lite"/>
    </source>
</evidence>
<dbReference type="AlphaFoldDB" id="A0AAV9TY80"/>
<gene>
    <name evidence="4" type="ORF">TWF696_003236</name>
</gene>
<feature type="region of interest" description="Disordered" evidence="2">
    <location>
        <begin position="199"/>
        <end position="261"/>
    </location>
</feature>
<feature type="compositionally biased region" description="Polar residues" evidence="2">
    <location>
        <begin position="286"/>
        <end position="297"/>
    </location>
</feature>
<feature type="domain" description="Thioredoxin" evidence="3">
    <location>
        <begin position="26"/>
        <end position="107"/>
    </location>
</feature>
<dbReference type="SUPFAM" id="SSF52833">
    <property type="entry name" value="Thioredoxin-like"/>
    <property type="match status" value="1"/>
</dbReference>
<evidence type="ECO:0000313" key="4">
    <source>
        <dbReference type="EMBL" id="KAK6331169.1"/>
    </source>
</evidence>
<dbReference type="Proteomes" id="UP001375240">
    <property type="component" value="Unassembled WGS sequence"/>
</dbReference>
<keyword evidence="5" id="KW-1185">Reference proteome</keyword>
<accession>A0AAV9TY80</accession>
<reference evidence="4 5" key="1">
    <citation type="submission" date="2019-10" db="EMBL/GenBank/DDBJ databases">
        <authorList>
            <person name="Palmer J.M."/>
        </authorList>
    </citation>
    <scope>NUCLEOTIDE SEQUENCE [LARGE SCALE GENOMIC DNA]</scope>
    <source>
        <strain evidence="4 5">TWF696</strain>
    </source>
</reference>
<name>A0AAV9TY80_9PEZI</name>
<dbReference type="Gene3D" id="3.40.30.10">
    <property type="entry name" value="Glutaredoxin"/>
    <property type="match status" value="1"/>
</dbReference>
<comment type="caution">
    <text evidence="4">The sequence shown here is derived from an EMBL/GenBank/DDBJ whole genome shotgun (WGS) entry which is preliminary data.</text>
</comment>
<dbReference type="PANTHER" id="PTHR12452:SF0">
    <property type="entry name" value="THIOREDOXIN DOMAIN-CONTAINING PROTEIN 17"/>
    <property type="match status" value="1"/>
</dbReference>
<dbReference type="PANTHER" id="PTHR12452">
    <property type="entry name" value="42-9-9 PROTEIN-RELATED"/>
    <property type="match status" value="1"/>
</dbReference>
<dbReference type="Pfam" id="PF06110">
    <property type="entry name" value="TXD17-like_Trx"/>
    <property type="match status" value="1"/>
</dbReference>
<protein>
    <recommendedName>
        <fullName evidence="3">Thioredoxin domain-containing protein</fullName>
    </recommendedName>
</protein>
<dbReference type="GO" id="GO:0005829">
    <property type="term" value="C:cytosol"/>
    <property type="evidence" value="ECO:0007669"/>
    <property type="project" value="TreeGrafter"/>
</dbReference>
<dbReference type="InterPro" id="IPR036249">
    <property type="entry name" value="Thioredoxin-like_sf"/>
</dbReference>
<feature type="compositionally biased region" description="Low complexity" evidence="2">
    <location>
        <begin position="243"/>
        <end position="261"/>
    </location>
</feature>
<evidence type="ECO:0000256" key="1">
    <source>
        <dbReference type="ARBA" id="ARBA00008987"/>
    </source>
</evidence>
<proteinExistence type="inferred from homology"/>
<feature type="region of interest" description="Disordered" evidence="2">
    <location>
        <begin position="276"/>
        <end position="300"/>
    </location>
</feature>
<sequence length="313" mass="35259">MIRDATPLFRDPEVNLAAPSQMLAVLQTTMQPLYVFFTASKDSSTGEFWDTKTQDAMYAIYDVFRKHNKRHHFATIPVGSKEDWQNSDHPIRKRWKITQIPTIVKYELLKISGEVFYHSRRLIGSECIDRHKLALLRDGPMAGIPSDWDRWRAKFYQSDTNPEADGWEYEFVGIQAANPKPGPSRETVLQDYAGPSREMVLRDHPGPSRAMAPRNYPGPSRKMGLQGQPGPPHKIVVGDDPAPKTTNNPPKTTKTTMFPPNNGEVNQEILAAVRALVGPGKPARPSNESKTTSSSDDSIFHVIYDVVPRRRSP</sequence>
<dbReference type="InterPro" id="IPR010357">
    <property type="entry name" value="TXNDC17_dom"/>
</dbReference>
<dbReference type="GO" id="GO:0047134">
    <property type="term" value="F:protein-disulfide reductase [NAD(P)H] activity"/>
    <property type="evidence" value="ECO:0007669"/>
    <property type="project" value="InterPro"/>
</dbReference>
<dbReference type="EMBL" id="JAVHNQ010000016">
    <property type="protein sequence ID" value="KAK6331169.1"/>
    <property type="molecule type" value="Genomic_DNA"/>
</dbReference>
<dbReference type="InterPro" id="IPR045108">
    <property type="entry name" value="TXNDC17-like"/>
</dbReference>
<evidence type="ECO:0000259" key="3">
    <source>
        <dbReference type="Pfam" id="PF06110"/>
    </source>
</evidence>